<organism evidence="1 2">
    <name type="scientific">Blattamonas nauphoetae</name>
    <dbReference type="NCBI Taxonomy" id="2049346"/>
    <lineage>
        <taxon>Eukaryota</taxon>
        <taxon>Metamonada</taxon>
        <taxon>Preaxostyla</taxon>
        <taxon>Oxymonadida</taxon>
        <taxon>Blattamonas</taxon>
    </lineage>
</organism>
<dbReference type="Proteomes" id="UP001281761">
    <property type="component" value="Unassembled WGS sequence"/>
</dbReference>
<evidence type="ECO:0000313" key="1">
    <source>
        <dbReference type="EMBL" id="KAK2962024.1"/>
    </source>
</evidence>
<comment type="caution">
    <text evidence="1">The sequence shown here is derived from an EMBL/GenBank/DDBJ whole genome shotgun (WGS) entry which is preliminary data.</text>
</comment>
<keyword evidence="2" id="KW-1185">Reference proteome</keyword>
<protein>
    <submittedName>
        <fullName evidence="1">Uncharacterized protein</fullName>
    </submittedName>
</protein>
<accession>A0ABQ9YE26</accession>
<evidence type="ECO:0000313" key="2">
    <source>
        <dbReference type="Proteomes" id="UP001281761"/>
    </source>
</evidence>
<reference evidence="1 2" key="1">
    <citation type="journal article" date="2022" name="bioRxiv">
        <title>Genomics of Preaxostyla Flagellates Illuminates Evolutionary Transitions and the Path Towards Mitochondrial Loss.</title>
        <authorList>
            <person name="Novak L.V.F."/>
            <person name="Treitli S.C."/>
            <person name="Pyrih J."/>
            <person name="Halakuc P."/>
            <person name="Pipaliya S.V."/>
            <person name="Vacek V."/>
            <person name="Brzon O."/>
            <person name="Soukal P."/>
            <person name="Eme L."/>
            <person name="Dacks J.B."/>
            <person name="Karnkowska A."/>
            <person name="Elias M."/>
            <person name="Hampl V."/>
        </authorList>
    </citation>
    <scope>NUCLEOTIDE SEQUENCE [LARGE SCALE GENOMIC DNA]</scope>
    <source>
        <strain evidence="1">NAU3</strain>
        <tissue evidence="1">Gut</tissue>
    </source>
</reference>
<proteinExistence type="predicted"/>
<dbReference type="EMBL" id="JARBJD010000013">
    <property type="protein sequence ID" value="KAK2962024.1"/>
    <property type="molecule type" value="Genomic_DNA"/>
</dbReference>
<name>A0ABQ9YE26_9EUKA</name>
<gene>
    <name evidence="1" type="ORF">BLNAU_3080</name>
</gene>
<sequence length="140" mass="15633">MILLILAASLSSYEYDPATFDNSELSLIIGKPFQPNPNIDEVDFVMNTCKNPPTESDNFEMHTCSLKKEIGKASHGAVVGKYSTTFGTKSWTSIGYLMKNETSGSYQLAHYSPSERKVLASDICDSSDCDYHFYELHLLK</sequence>